<evidence type="ECO:0000256" key="2">
    <source>
        <dbReference type="ARBA" id="ARBA00023315"/>
    </source>
</evidence>
<evidence type="ECO:0000256" key="1">
    <source>
        <dbReference type="ARBA" id="ARBA00022679"/>
    </source>
</evidence>
<accession>A0AA41WSB0</accession>
<feature type="region of interest" description="Disordered" evidence="6">
    <location>
        <begin position="398"/>
        <end position="421"/>
    </location>
</feature>
<dbReference type="RefSeq" id="WP_045205475.1">
    <property type="nucleotide sequence ID" value="NZ_JAMYWC010000001.1"/>
</dbReference>
<organism evidence="7 8">
    <name type="scientific">Ralstonia chuxiongensis</name>
    <dbReference type="NCBI Taxonomy" id="2957504"/>
    <lineage>
        <taxon>Bacteria</taxon>
        <taxon>Pseudomonadati</taxon>
        <taxon>Pseudomonadota</taxon>
        <taxon>Betaproteobacteria</taxon>
        <taxon>Burkholderiales</taxon>
        <taxon>Burkholderiaceae</taxon>
        <taxon>Ralstonia</taxon>
    </lineage>
</organism>
<name>A0AA41WSB0_9RALS</name>
<feature type="compositionally biased region" description="Polar residues" evidence="6">
    <location>
        <begin position="401"/>
        <end position="418"/>
    </location>
</feature>
<feature type="compositionally biased region" description="Polar residues" evidence="6">
    <location>
        <begin position="134"/>
        <end position="148"/>
    </location>
</feature>
<keyword evidence="1" id="KW-0808">Transferase</keyword>
<dbReference type="Pfam" id="PF03421">
    <property type="entry name" value="Acetyltransf_14"/>
    <property type="match status" value="1"/>
</dbReference>
<feature type="region of interest" description="Disordered" evidence="6">
    <location>
        <begin position="1"/>
        <end position="64"/>
    </location>
</feature>
<comment type="similarity">
    <text evidence="3">Belongs to the acetyltransferase YopJ family.</text>
</comment>
<gene>
    <name evidence="7" type="ORF">NKG59_04010</name>
</gene>
<feature type="compositionally biased region" description="Low complexity" evidence="6">
    <location>
        <begin position="1"/>
        <end position="30"/>
    </location>
</feature>
<proteinExistence type="inferred from homology"/>
<dbReference type="EMBL" id="JAMYWC010000001">
    <property type="protein sequence ID" value="MCP1171507.1"/>
    <property type="molecule type" value="Genomic_DNA"/>
</dbReference>
<reference evidence="8" key="1">
    <citation type="journal article" date="2023" name="Front. Microbiol.">
        <title>Ralstonia chuxiongensis sp. nov., Ralstonia mojiangensis sp. nov., and Ralstonia soli sp. nov., isolated from tobacco fields, are three novel species in the family Burkholderiaceae.</title>
        <authorList>
            <person name="Lu C.H."/>
            <person name="Zhang Y.Y."/>
            <person name="Jiang N."/>
            <person name="Chen W."/>
            <person name="Shao X."/>
            <person name="Zhao Z.M."/>
            <person name="Lu W.L."/>
            <person name="Hu X."/>
            <person name="Xi Y.X."/>
            <person name="Zou S.Y."/>
            <person name="Wei Q.J."/>
            <person name="Lin Z.L."/>
            <person name="Gong L."/>
            <person name="Gai X.T."/>
            <person name="Zhang L.Q."/>
            <person name="Li J.Y."/>
            <person name="Jin Y."/>
            <person name="Xia Z.Y."/>
        </authorList>
    </citation>
    <scope>NUCLEOTIDE SEQUENCE [LARGE SCALE GENOMIC DNA]</scope>
    <source>
        <strain evidence="8">21YRMH01-3</strain>
    </source>
</reference>
<evidence type="ECO:0000313" key="8">
    <source>
        <dbReference type="Proteomes" id="UP001162793"/>
    </source>
</evidence>
<dbReference type="AlphaFoldDB" id="A0AA41WSB0"/>
<comment type="caution">
    <text evidence="7">The sequence shown here is derived from an EMBL/GenBank/DDBJ whole genome shotgun (WGS) entry which is preliminary data.</text>
</comment>
<evidence type="ECO:0000256" key="6">
    <source>
        <dbReference type="SAM" id="MobiDB-lite"/>
    </source>
</evidence>
<dbReference type="InterPro" id="IPR005083">
    <property type="entry name" value="YopJ-like"/>
</dbReference>
<keyword evidence="2" id="KW-0012">Acyltransferase</keyword>
<protein>
    <submittedName>
        <fullName evidence="7">YOPP/AvrRxv family protein</fullName>
    </submittedName>
</protein>
<keyword evidence="8" id="KW-1185">Reference proteome</keyword>
<comment type="catalytic activity">
    <reaction evidence="4">
        <text>L-threonyl-[protein] + acetyl-CoA = O-acetyl-L-threonyl-[protein] + CoA</text>
        <dbReference type="Rhea" id="RHEA:65340"/>
        <dbReference type="Rhea" id="RHEA-COMP:11060"/>
        <dbReference type="Rhea" id="RHEA-COMP:16780"/>
        <dbReference type="ChEBI" id="CHEBI:30013"/>
        <dbReference type="ChEBI" id="CHEBI:57287"/>
        <dbReference type="ChEBI" id="CHEBI:57288"/>
        <dbReference type="ChEBI" id="CHEBI:141025"/>
    </reaction>
    <physiologicalReaction direction="left-to-right" evidence="4">
        <dbReference type="Rhea" id="RHEA:65341"/>
    </physiologicalReaction>
</comment>
<dbReference type="GO" id="GO:0016746">
    <property type="term" value="F:acyltransferase activity"/>
    <property type="evidence" value="ECO:0007669"/>
    <property type="project" value="UniProtKB-KW"/>
</dbReference>
<evidence type="ECO:0000256" key="5">
    <source>
        <dbReference type="ARBA" id="ARBA00048662"/>
    </source>
</evidence>
<evidence type="ECO:0000313" key="7">
    <source>
        <dbReference type="EMBL" id="MCP1171507.1"/>
    </source>
</evidence>
<comment type="catalytic activity">
    <reaction evidence="5">
        <text>L-seryl-[protein] + acetyl-CoA = O-acetyl-L-seryl-[protein] + CoA</text>
        <dbReference type="Rhea" id="RHEA:59392"/>
        <dbReference type="Rhea" id="RHEA-COMP:9863"/>
        <dbReference type="Rhea" id="RHEA-COMP:15352"/>
        <dbReference type="ChEBI" id="CHEBI:29999"/>
        <dbReference type="ChEBI" id="CHEBI:57287"/>
        <dbReference type="ChEBI" id="CHEBI:57288"/>
        <dbReference type="ChEBI" id="CHEBI:141128"/>
    </reaction>
    <physiologicalReaction direction="left-to-right" evidence="5">
        <dbReference type="Rhea" id="RHEA:59393"/>
    </physiologicalReaction>
</comment>
<evidence type="ECO:0000256" key="4">
    <source>
        <dbReference type="ARBA" id="ARBA00048364"/>
    </source>
</evidence>
<feature type="region of interest" description="Disordered" evidence="6">
    <location>
        <begin position="118"/>
        <end position="148"/>
    </location>
</feature>
<sequence>MKVNHTSASHSAAVPTSSAPSTSGAPAIGALDRRRRAPADAPDMPPPRRQRLNTATASGKPEFRRVHLASVAAPARNHAGASAATEPHEPLLDNRPTLERMGIEHPLLGHSWYGDPPDTARTAGKQPVVHERGTGQTSQTASGPQLTPSQEAAIEHARSQVRSTLQGPLTKLQQALDRNLDLEIVKFPIKKVDWALAPLLMAAENARNPGLNLVALHMDTAEAGFNDDDDDLPPLVNSHNFGAFIGSAPPGRYRAIVNDGPHTRAADIRKDAQGTTVIVVDPLRKEKDEAEYDQYADNISSEAGEHAKCAFIPVDLQKSAFGCRIFSMSLALKMHAREGDFSALHDALRSGTDPTPLVSRAKTTEELGALLVLDGAPLIDARMMKHSHAGSSVERYVASHPDQSMTPVNKRNETLQSRTSRHLTEREVLARVDPNATMPVAPTKTARLSTSIEHKRISMIGRAIAYLDGAPPQAVAHMAHLVARASQELAKQ</sequence>
<dbReference type="Proteomes" id="UP001162793">
    <property type="component" value="Unassembled WGS sequence"/>
</dbReference>
<evidence type="ECO:0000256" key="3">
    <source>
        <dbReference type="ARBA" id="ARBA00023785"/>
    </source>
</evidence>